<reference evidence="2 3" key="1">
    <citation type="submission" date="2019-03" db="EMBL/GenBank/DDBJ databases">
        <title>Genomic Encyclopedia of Type Strains, Phase III (KMG-III): the genomes of soil and plant-associated and newly described type strains.</title>
        <authorList>
            <person name="Whitman W."/>
        </authorList>
    </citation>
    <scope>NUCLEOTIDE SEQUENCE [LARGE SCALE GENOMIC DNA]</scope>
    <source>
        <strain evidence="2 3">LMG 29544</strain>
    </source>
</reference>
<dbReference type="AlphaFoldDB" id="A0A4R8LZH2"/>
<keyword evidence="1" id="KW-1133">Transmembrane helix</keyword>
<proteinExistence type="predicted"/>
<protein>
    <submittedName>
        <fullName evidence="2">Uncharacterized protein</fullName>
    </submittedName>
</protein>
<sequence length="206" mass="23363">MYWLLIDRNTELSASLRVDRIGAETEIAMKIMYSILTFFFVCACVVVRAADNGLSPEFSDYRVNVYRGRLKVPVYYVKIGNKWRDDMGKMVSPPVINFSGKYHIGIHSCGADCRYYTLSNLMSGADSGALDPFSNAGEQPNKTSDGRIYITNLISRPDSKMLIAQYYIDRDVDSEGKCREQIFTLNDDGKRVMPITKTIDSCRQFP</sequence>
<keyword evidence="1" id="KW-0812">Transmembrane</keyword>
<organism evidence="2 3">
    <name type="scientific">Paraburkholderia rhizosphaerae</name>
    <dbReference type="NCBI Taxonomy" id="480658"/>
    <lineage>
        <taxon>Bacteria</taxon>
        <taxon>Pseudomonadati</taxon>
        <taxon>Pseudomonadota</taxon>
        <taxon>Betaproteobacteria</taxon>
        <taxon>Burkholderiales</taxon>
        <taxon>Burkholderiaceae</taxon>
        <taxon>Paraburkholderia</taxon>
    </lineage>
</organism>
<evidence type="ECO:0000256" key="1">
    <source>
        <dbReference type="SAM" id="Phobius"/>
    </source>
</evidence>
<evidence type="ECO:0000313" key="3">
    <source>
        <dbReference type="Proteomes" id="UP000295509"/>
    </source>
</evidence>
<dbReference type="EMBL" id="SORE01000002">
    <property type="protein sequence ID" value="TDY53982.1"/>
    <property type="molecule type" value="Genomic_DNA"/>
</dbReference>
<comment type="caution">
    <text evidence="2">The sequence shown here is derived from an EMBL/GenBank/DDBJ whole genome shotgun (WGS) entry which is preliminary data.</text>
</comment>
<name>A0A4R8LZH2_9BURK</name>
<gene>
    <name evidence="2" type="ORF">BX592_102129</name>
</gene>
<keyword evidence="3" id="KW-1185">Reference proteome</keyword>
<accession>A0A4R8LZH2</accession>
<keyword evidence="1" id="KW-0472">Membrane</keyword>
<feature type="transmembrane region" description="Helical" evidence="1">
    <location>
        <begin position="31"/>
        <end position="50"/>
    </location>
</feature>
<dbReference type="Proteomes" id="UP000295509">
    <property type="component" value="Unassembled WGS sequence"/>
</dbReference>
<evidence type="ECO:0000313" key="2">
    <source>
        <dbReference type="EMBL" id="TDY53982.1"/>
    </source>
</evidence>